<feature type="transmembrane region" description="Helical" evidence="1">
    <location>
        <begin position="244"/>
        <end position="264"/>
    </location>
</feature>
<dbReference type="Proteomes" id="UP001165685">
    <property type="component" value="Unassembled WGS sequence"/>
</dbReference>
<feature type="transmembrane region" description="Helical" evidence="1">
    <location>
        <begin position="205"/>
        <end position="223"/>
    </location>
</feature>
<keyword evidence="1" id="KW-0472">Membrane</keyword>
<feature type="transmembrane region" description="Helical" evidence="1">
    <location>
        <begin position="179"/>
        <end position="199"/>
    </location>
</feature>
<dbReference type="EMBL" id="JAQFWP010000008">
    <property type="protein sequence ID" value="MDA2804177.1"/>
    <property type="molecule type" value="Genomic_DNA"/>
</dbReference>
<reference evidence="2" key="1">
    <citation type="submission" date="2023-01" db="EMBL/GenBank/DDBJ databases">
        <title>Draft genome sequence of Nocardiopsis sp. LSu2-4 isolated from halophytes.</title>
        <authorList>
            <person name="Duangmal K."/>
            <person name="Chantavorakit T."/>
        </authorList>
    </citation>
    <scope>NUCLEOTIDE SEQUENCE</scope>
    <source>
        <strain evidence="2">LSu2-4</strain>
    </source>
</reference>
<protein>
    <recommendedName>
        <fullName evidence="4">PH domain-containing protein</fullName>
    </recommendedName>
</protein>
<evidence type="ECO:0000313" key="3">
    <source>
        <dbReference type="Proteomes" id="UP001165685"/>
    </source>
</evidence>
<proteinExistence type="predicted"/>
<name>A0ABT4TJ86_9ACTN</name>
<accession>A0ABT4TJ86</accession>
<sequence length="308" mass="32564">MSGDVGARLGARISRHPTRNPNGTVLSACAVVLGLAALPFGLTGWDDAVGAPGNRAAPVLVGVPAALVIAGSIALVLALLHKDEEFILHERGILRRRGNTTKAVAWEDVTWVLNSRPAGLNSLQRRLGYDVWCFVGSRSGTLLITGHTEGASELAYTVEVGYEALRPALRSPAPSRRPVAGTLLAAPGLVLLLVGSIVMDDPETASIGTVCLLSGAWCCGRGLRRLFPWRNPRPGAGQGWTRNAWAAALLSVWALVLDALGQGVAESTGLWAAAALALLVWVFHGSWQAGHVAYWRSVARGLPLPHRR</sequence>
<organism evidence="2 3">
    <name type="scientific">Nocardiopsis suaedae</name>
    <dbReference type="NCBI Taxonomy" id="3018444"/>
    <lineage>
        <taxon>Bacteria</taxon>
        <taxon>Bacillati</taxon>
        <taxon>Actinomycetota</taxon>
        <taxon>Actinomycetes</taxon>
        <taxon>Streptosporangiales</taxon>
        <taxon>Nocardiopsidaceae</taxon>
        <taxon>Nocardiopsis</taxon>
    </lineage>
</organism>
<evidence type="ECO:0000313" key="2">
    <source>
        <dbReference type="EMBL" id="MDA2804177.1"/>
    </source>
</evidence>
<dbReference type="RefSeq" id="WP_270676702.1">
    <property type="nucleotide sequence ID" value="NZ_JAQFWP010000008.1"/>
</dbReference>
<gene>
    <name evidence="2" type="ORF">O4U47_06605</name>
</gene>
<feature type="transmembrane region" description="Helical" evidence="1">
    <location>
        <begin position="57"/>
        <end position="80"/>
    </location>
</feature>
<evidence type="ECO:0000256" key="1">
    <source>
        <dbReference type="SAM" id="Phobius"/>
    </source>
</evidence>
<keyword evidence="3" id="KW-1185">Reference proteome</keyword>
<feature type="transmembrane region" description="Helical" evidence="1">
    <location>
        <begin position="270"/>
        <end position="287"/>
    </location>
</feature>
<keyword evidence="1" id="KW-0812">Transmembrane</keyword>
<comment type="caution">
    <text evidence="2">The sequence shown here is derived from an EMBL/GenBank/DDBJ whole genome shotgun (WGS) entry which is preliminary data.</text>
</comment>
<keyword evidence="1" id="KW-1133">Transmembrane helix</keyword>
<feature type="transmembrane region" description="Helical" evidence="1">
    <location>
        <begin position="25"/>
        <end position="45"/>
    </location>
</feature>
<evidence type="ECO:0008006" key="4">
    <source>
        <dbReference type="Google" id="ProtNLM"/>
    </source>
</evidence>